<keyword evidence="2" id="KW-1185">Reference proteome</keyword>
<protein>
    <submittedName>
        <fullName evidence="1">Uncharacterized protein</fullName>
    </submittedName>
</protein>
<gene>
    <name evidence="1" type="ORF">OCTVUL_1B011112</name>
</gene>
<proteinExistence type="predicted"/>
<reference evidence="1" key="1">
    <citation type="submission" date="2023-08" db="EMBL/GenBank/DDBJ databases">
        <authorList>
            <person name="Alioto T."/>
            <person name="Alioto T."/>
            <person name="Gomez Garrido J."/>
        </authorList>
    </citation>
    <scope>NUCLEOTIDE SEQUENCE</scope>
</reference>
<evidence type="ECO:0000313" key="2">
    <source>
        <dbReference type="Proteomes" id="UP001162480"/>
    </source>
</evidence>
<sequence>MYDRENYGCGIVNDICEKVNDKCDILDANGEVVNDKSAIELNALLTLQSFCLRQRSDIAAHAATTMECEPRVSQLTFRHRMDMTSCDCWPKVLVEYRQNQRIC</sequence>
<evidence type="ECO:0000313" key="1">
    <source>
        <dbReference type="EMBL" id="CAI9736819.1"/>
    </source>
</evidence>
<dbReference type="Proteomes" id="UP001162480">
    <property type="component" value="Chromosome 19"/>
</dbReference>
<dbReference type="EMBL" id="OX597832">
    <property type="protein sequence ID" value="CAI9736819.1"/>
    <property type="molecule type" value="Genomic_DNA"/>
</dbReference>
<organism evidence="1 2">
    <name type="scientific">Octopus vulgaris</name>
    <name type="common">Common octopus</name>
    <dbReference type="NCBI Taxonomy" id="6645"/>
    <lineage>
        <taxon>Eukaryota</taxon>
        <taxon>Metazoa</taxon>
        <taxon>Spiralia</taxon>
        <taxon>Lophotrochozoa</taxon>
        <taxon>Mollusca</taxon>
        <taxon>Cephalopoda</taxon>
        <taxon>Coleoidea</taxon>
        <taxon>Octopodiformes</taxon>
        <taxon>Octopoda</taxon>
        <taxon>Incirrata</taxon>
        <taxon>Octopodidae</taxon>
        <taxon>Octopus</taxon>
    </lineage>
</organism>
<dbReference type="AlphaFoldDB" id="A0AA36FH09"/>
<accession>A0AA36FH09</accession>
<name>A0AA36FH09_OCTVU</name>